<comment type="caution">
    <text evidence="1">The sequence shown here is derived from an EMBL/GenBank/DDBJ whole genome shotgun (WGS) entry which is preliminary data.</text>
</comment>
<dbReference type="Proteomes" id="UP000214610">
    <property type="component" value="Unassembled WGS sequence"/>
</dbReference>
<keyword evidence="2" id="KW-1185">Reference proteome</keyword>
<sequence>MGEIMQYRFKNPELEKVVFALFDKDSAMATIAEQMQDRAINIVLENARYTTSGTDLNKNIFYIENLSGAIAFPKEEIEEYED</sequence>
<evidence type="ECO:0000313" key="1">
    <source>
        <dbReference type="EMBL" id="OXE50869.1"/>
    </source>
</evidence>
<gene>
    <name evidence="1" type="ORF">ADH67_00780</name>
</gene>
<dbReference type="RefSeq" id="WP_066590749.1">
    <property type="nucleotide sequence ID" value="NZ_CP065313.1"/>
</dbReference>
<dbReference type="EMBL" id="NHMP01000001">
    <property type="protein sequence ID" value="OXE50869.1"/>
    <property type="molecule type" value="Genomic_DNA"/>
</dbReference>
<name>A0A227KQR0_9BURK</name>
<organism evidence="1 2">
    <name type="scientific">Turicimonas muris</name>
    <dbReference type="NCBI Taxonomy" id="1796652"/>
    <lineage>
        <taxon>Bacteria</taxon>
        <taxon>Pseudomonadati</taxon>
        <taxon>Pseudomonadota</taxon>
        <taxon>Betaproteobacteria</taxon>
        <taxon>Burkholderiales</taxon>
        <taxon>Sutterellaceae</taxon>
        <taxon>Turicimonas</taxon>
    </lineage>
</organism>
<dbReference type="GeneID" id="78363058"/>
<protein>
    <submittedName>
        <fullName evidence="1">Uncharacterized protein</fullName>
    </submittedName>
</protein>
<proteinExistence type="predicted"/>
<accession>A0A227KQR0</accession>
<dbReference type="AlphaFoldDB" id="A0A227KQR0"/>
<reference evidence="2" key="1">
    <citation type="submission" date="2017-05" db="EMBL/GenBank/DDBJ databases">
        <title>Improved OligoMM genomes.</title>
        <authorList>
            <person name="Garzetti D."/>
        </authorList>
    </citation>
    <scope>NUCLEOTIDE SEQUENCE [LARGE SCALE GENOMIC DNA]</scope>
    <source>
        <strain evidence="2">YL45</strain>
    </source>
</reference>
<evidence type="ECO:0000313" key="2">
    <source>
        <dbReference type="Proteomes" id="UP000214610"/>
    </source>
</evidence>